<feature type="transmembrane region" description="Helical" evidence="1">
    <location>
        <begin position="153"/>
        <end position="173"/>
    </location>
</feature>
<evidence type="ECO:0000256" key="1">
    <source>
        <dbReference type="SAM" id="Phobius"/>
    </source>
</evidence>
<gene>
    <name evidence="2" type="ORF">BU200_05120</name>
    <name evidence="4" type="ORF">E4U01_09985</name>
    <name evidence="3" type="ORF">NCTC12957_00667</name>
</gene>
<reference evidence="5" key="1">
    <citation type="submission" date="2016-12" db="EMBL/GenBank/DDBJ databases">
        <authorList>
            <person name="Gulvik C.A."/>
        </authorList>
    </citation>
    <scope>NUCLEOTIDE SEQUENCE [LARGE SCALE GENOMIC DNA]</scope>
    <source>
        <strain evidence="5">ATCC 51725</strain>
    </source>
</reference>
<dbReference type="EMBL" id="MSJL01000018">
    <property type="protein sequence ID" value="OLF49875.1"/>
    <property type="molecule type" value="Genomic_DNA"/>
</dbReference>
<evidence type="ECO:0000313" key="7">
    <source>
        <dbReference type="Proteomes" id="UP000297747"/>
    </source>
</evidence>
<evidence type="ECO:0000313" key="5">
    <source>
        <dbReference type="Proteomes" id="UP000186437"/>
    </source>
</evidence>
<dbReference type="Pfam" id="PF11193">
    <property type="entry name" value="DUF2812"/>
    <property type="match status" value="1"/>
</dbReference>
<reference evidence="4 7" key="4">
    <citation type="submission" date="2019-03" db="EMBL/GenBank/DDBJ databases">
        <title>Diversity of the mouse oral microbiome.</title>
        <authorList>
            <person name="Joseph S."/>
            <person name="Aduse-Opoku J."/>
            <person name="Curtis M."/>
            <person name="Wade W."/>
            <person name="Hashim A."/>
        </authorList>
    </citation>
    <scope>NUCLEOTIDE SEQUENCE [LARGE SCALE GENOMIC DNA]</scope>
    <source>
        <strain evidence="4 7">HT4</strain>
    </source>
</reference>
<keyword evidence="1" id="KW-1133">Transmembrane helix</keyword>
<sequence length="182" mass="21923">MKKQKFNRFKPIQMEAYFSRMQRSGQALKQVSPWSGTIEFVSCKPENMIYRLDFYQPSKKEIGFFPEYDHHYLTLFQDAGWEMVCGASPYVIWRKPVSTVDSPDESLLYNDREGVYQHYKRLVTYRVLSSIIVPWFSLATASIWQIAEWKWYQFVWQGLILLVWLAFVAYQLWMLDQWKKEV</sequence>
<evidence type="ECO:0000313" key="3">
    <source>
        <dbReference type="EMBL" id="SUN06504.1"/>
    </source>
</evidence>
<feature type="transmembrane region" description="Helical" evidence="1">
    <location>
        <begin position="127"/>
        <end position="147"/>
    </location>
</feature>
<dbReference type="Proteomes" id="UP000186437">
    <property type="component" value="Unassembled WGS sequence"/>
</dbReference>
<dbReference type="OrthoDB" id="8757095at2"/>
<dbReference type="Proteomes" id="UP000255213">
    <property type="component" value="Unassembled WGS sequence"/>
</dbReference>
<keyword evidence="1" id="KW-0812">Transmembrane</keyword>
<dbReference type="Proteomes" id="UP000297747">
    <property type="component" value="Unassembled WGS sequence"/>
</dbReference>
<keyword evidence="1" id="KW-0472">Membrane</keyword>
<evidence type="ECO:0000313" key="6">
    <source>
        <dbReference type="Proteomes" id="UP000255213"/>
    </source>
</evidence>
<name>A0A1Q8EDK8_STRAI</name>
<proteinExistence type="predicted"/>
<keyword evidence="5" id="KW-1185">Reference proteome</keyword>
<dbReference type="EMBL" id="SPQA01000066">
    <property type="protein sequence ID" value="TFU29461.1"/>
    <property type="molecule type" value="Genomic_DNA"/>
</dbReference>
<dbReference type="AlphaFoldDB" id="A0A1Q8EDK8"/>
<protein>
    <submittedName>
        <fullName evidence="4">DUF2812 domain-containing protein</fullName>
    </submittedName>
    <submittedName>
        <fullName evidence="3">Protein of uncharacterized function (DUF2812)</fullName>
    </submittedName>
</protein>
<reference evidence="2" key="2">
    <citation type="submission" date="2016-12" db="EMBL/GenBank/DDBJ databases">
        <authorList>
            <person name="Song W.-J."/>
            <person name="Kurnit D.M."/>
        </authorList>
    </citation>
    <scope>NUCLEOTIDE SEQUENCE [LARGE SCALE GENOMIC DNA]</scope>
    <source>
        <strain evidence="2">ATCC 51725</strain>
    </source>
</reference>
<evidence type="ECO:0000313" key="4">
    <source>
        <dbReference type="EMBL" id="TFU29461.1"/>
    </source>
</evidence>
<dbReference type="InterPro" id="IPR021359">
    <property type="entry name" value="DUF2812"/>
</dbReference>
<reference evidence="3 6" key="3">
    <citation type="submission" date="2018-06" db="EMBL/GenBank/DDBJ databases">
        <authorList>
            <consortium name="Pathogen Informatics"/>
            <person name="Doyle S."/>
        </authorList>
    </citation>
    <scope>NUCLEOTIDE SEQUENCE [LARGE SCALE GENOMIC DNA]</scope>
    <source>
        <strain evidence="3 6">NCTC12957</strain>
    </source>
</reference>
<organism evidence="2 5">
    <name type="scientific">Streptococcus acidominimus</name>
    <dbReference type="NCBI Taxonomy" id="1326"/>
    <lineage>
        <taxon>Bacteria</taxon>
        <taxon>Bacillati</taxon>
        <taxon>Bacillota</taxon>
        <taxon>Bacilli</taxon>
        <taxon>Lactobacillales</taxon>
        <taxon>Streptococcaceae</taxon>
        <taxon>Streptococcus</taxon>
    </lineage>
</organism>
<accession>A0A1Q8EDK8</accession>
<dbReference type="EMBL" id="UHEN01000001">
    <property type="protein sequence ID" value="SUN06504.1"/>
    <property type="molecule type" value="Genomic_DNA"/>
</dbReference>
<evidence type="ECO:0000313" key="2">
    <source>
        <dbReference type="EMBL" id="OLF49875.1"/>
    </source>
</evidence>
<dbReference type="RefSeq" id="WP_075099147.1">
    <property type="nucleotide sequence ID" value="NZ_CAKOCW010000007.1"/>
</dbReference>